<keyword evidence="7" id="KW-1185">Reference proteome</keyword>
<comment type="similarity">
    <text evidence="2">Belongs to the bacterial solute-binding protein SsuA/TauA family.</text>
</comment>
<dbReference type="Pfam" id="PF09084">
    <property type="entry name" value="NMT1"/>
    <property type="match status" value="1"/>
</dbReference>
<comment type="caution">
    <text evidence="6">The sequence shown here is derived from an EMBL/GenBank/DDBJ whole genome shotgun (WGS) entry which is preliminary data.</text>
</comment>
<keyword evidence="3" id="KW-0732">Signal</keyword>
<evidence type="ECO:0000256" key="3">
    <source>
        <dbReference type="ARBA" id="ARBA00022729"/>
    </source>
</evidence>
<gene>
    <name evidence="6" type="ORF">FYC77_07590</name>
</gene>
<dbReference type="Gene3D" id="3.40.190.10">
    <property type="entry name" value="Periplasmic binding protein-like II"/>
    <property type="match status" value="2"/>
</dbReference>
<dbReference type="SUPFAM" id="SSF53850">
    <property type="entry name" value="Periplasmic binding protein-like II"/>
    <property type="match status" value="1"/>
</dbReference>
<protein>
    <submittedName>
        <fullName evidence="6">ABC transporter substrate-binding protein</fullName>
    </submittedName>
</protein>
<accession>A0A5D5AU91</accession>
<dbReference type="EMBL" id="VTAW01000007">
    <property type="protein sequence ID" value="TYT62621.1"/>
    <property type="molecule type" value="Genomic_DNA"/>
</dbReference>
<dbReference type="RefSeq" id="WP_149080908.1">
    <property type="nucleotide sequence ID" value="NZ_VTAW01000007.1"/>
</dbReference>
<dbReference type="AlphaFoldDB" id="A0A5D5AU91"/>
<reference evidence="6 7" key="1">
    <citation type="submission" date="2019-08" db="EMBL/GenBank/DDBJ databases">
        <title>Archaea genome.</title>
        <authorList>
            <person name="Kajale S."/>
            <person name="Shouche Y."/>
            <person name="Deshpande N."/>
            <person name="Sharma A."/>
        </authorList>
    </citation>
    <scope>NUCLEOTIDE SEQUENCE [LARGE SCALE GENOMIC DNA]</scope>
    <source>
        <strain evidence="6 7">ESP3B_9</strain>
    </source>
</reference>
<evidence type="ECO:0000313" key="7">
    <source>
        <dbReference type="Proteomes" id="UP000324104"/>
    </source>
</evidence>
<feature type="region of interest" description="Disordered" evidence="4">
    <location>
        <begin position="39"/>
        <end position="69"/>
    </location>
</feature>
<evidence type="ECO:0000256" key="1">
    <source>
        <dbReference type="ARBA" id="ARBA00004418"/>
    </source>
</evidence>
<name>A0A5D5AU91_9EURY</name>
<dbReference type="InterPro" id="IPR019546">
    <property type="entry name" value="TAT_signal_bac_arc"/>
</dbReference>
<organism evidence="6 7">
    <name type="scientific">Natrialba swarupiae</name>
    <dbReference type="NCBI Taxonomy" id="2448032"/>
    <lineage>
        <taxon>Archaea</taxon>
        <taxon>Methanobacteriati</taxon>
        <taxon>Methanobacteriota</taxon>
        <taxon>Stenosarchaea group</taxon>
        <taxon>Halobacteria</taxon>
        <taxon>Halobacteriales</taxon>
        <taxon>Natrialbaceae</taxon>
        <taxon>Natrialba</taxon>
    </lineage>
</organism>
<dbReference type="PANTHER" id="PTHR30024:SF47">
    <property type="entry name" value="TAURINE-BINDING PERIPLASMIC PROTEIN"/>
    <property type="match status" value="1"/>
</dbReference>
<feature type="compositionally biased region" description="Acidic residues" evidence="4">
    <location>
        <begin position="41"/>
        <end position="55"/>
    </location>
</feature>
<comment type="subcellular location">
    <subcellularLocation>
        <location evidence="1">Periplasm</location>
    </subcellularLocation>
</comment>
<dbReference type="PANTHER" id="PTHR30024">
    <property type="entry name" value="ALIPHATIC SULFONATES-BINDING PROTEIN-RELATED"/>
    <property type="match status" value="1"/>
</dbReference>
<evidence type="ECO:0000256" key="4">
    <source>
        <dbReference type="SAM" id="MobiDB-lite"/>
    </source>
</evidence>
<evidence type="ECO:0000259" key="5">
    <source>
        <dbReference type="Pfam" id="PF09084"/>
    </source>
</evidence>
<dbReference type="Proteomes" id="UP000324104">
    <property type="component" value="Unassembled WGS sequence"/>
</dbReference>
<feature type="domain" description="SsuA/THI5-like" evidence="5">
    <location>
        <begin position="87"/>
        <end position="296"/>
    </location>
</feature>
<proteinExistence type="inferred from homology"/>
<sequence>MYTYSVLKTHMVKHSSNRRSFMKASGTAGVALSIGVTGCLGEEDTPTPDSDDDDGNGTSANGNGGNGGTDSLSVGFSHYPVIPHGLPLTVGMEEGFFEDNGVSVDDIVSTDGGGGGVRTITTGDIEVGMSPPNATAQAFNQGAPLHIVGMATAVPDIDYQTRVDSDIEEIQDVETIAVTDPASSGEANAVLSIEAADGISLDDIEFLYTGGLGEVMSAVREGIADVGLNTNPTSTEMLRNEETRRVWHTRDYVEEYTEDILSMGNIILDQEPELARGFLQGWIDSSEWIHDNVDEAGRLWAAEADFDEELAIAGLEDTQPEAFFQIGMSEEFADNLERVLQFDGTLEEDEELEREELFRDEYLPEEYQSDWL</sequence>
<dbReference type="NCBIfam" id="TIGR01409">
    <property type="entry name" value="TAT_signal_seq"/>
    <property type="match status" value="1"/>
</dbReference>
<evidence type="ECO:0000313" key="6">
    <source>
        <dbReference type="EMBL" id="TYT62621.1"/>
    </source>
</evidence>
<dbReference type="InterPro" id="IPR015168">
    <property type="entry name" value="SsuA/THI5"/>
</dbReference>
<dbReference type="GO" id="GO:0042597">
    <property type="term" value="C:periplasmic space"/>
    <property type="evidence" value="ECO:0007669"/>
    <property type="project" value="UniProtKB-SubCell"/>
</dbReference>
<evidence type="ECO:0000256" key="2">
    <source>
        <dbReference type="ARBA" id="ARBA00010742"/>
    </source>
</evidence>